<dbReference type="Proteomes" id="UP000029833">
    <property type="component" value="Unassembled WGS sequence"/>
</dbReference>
<dbReference type="RefSeq" id="WP_052104055.1">
    <property type="nucleotide sequence ID" value="NZ_AXNT01000055.1"/>
</dbReference>
<gene>
    <name evidence="3" type="ORF">Q760_14410</name>
</gene>
<feature type="compositionally biased region" description="Pro residues" evidence="1">
    <location>
        <begin position="34"/>
        <end position="50"/>
    </location>
</feature>
<keyword evidence="2" id="KW-1133">Transmembrane helix</keyword>
<keyword evidence="2" id="KW-0812">Transmembrane</keyword>
<sequence>MSNPYAPPKEGAARPDLRPDASRTPRAPGDGPGAPGPQGPGGTRPPVPPREPPDPDQVRRASRQLLHFWLLVLGAVVTIALPLPWKAGALVLVGAALVVGGRALVTTWRARLPGLMLPMIVAGLAFTGLIGTALLGMISMWPLFQEREDCLRGALTVSAQAECESAFMDELSDRGLDVDRTLRSRP</sequence>
<proteinExistence type="predicted"/>
<evidence type="ECO:0000256" key="1">
    <source>
        <dbReference type="SAM" id="MobiDB-lite"/>
    </source>
</evidence>
<feature type="transmembrane region" description="Helical" evidence="2">
    <location>
        <begin position="65"/>
        <end position="83"/>
    </location>
</feature>
<dbReference type="EMBL" id="AXNT01000055">
    <property type="protein sequence ID" value="KGM02280.1"/>
    <property type="molecule type" value="Genomic_DNA"/>
</dbReference>
<evidence type="ECO:0000313" key="3">
    <source>
        <dbReference type="EMBL" id="KGM02280.1"/>
    </source>
</evidence>
<keyword evidence="4" id="KW-1185">Reference proteome</keyword>
<name>A0A0A0B618_9CELL</name>
<feature type="transmembrane region" description="Helical" evidence="2">
    <location>
        <begin position="89"/>
        <end position="108"/>
    </location>
</feature>
<dbReference type="OrthoDB" id="5148493at2"/>
<keyword evidence="2" id="KW-0472">Membrane</keyword>
<evidence type="ECO:0000256" key="2">
    <source>
        <dbReference type="SAM" id="Phobius"/>
    </source>
</evidence>
<dbReference type="STRING" id="1408250.Q760_14410"/>
<accession>A0A0A0B618</accession>
<protein>
    <submittedName>
        <fullName evidence="3">Uncharacterized protein</fullName>
    </submittedName>
</protein>
<reference evidence="3 4" key="1">
    <citation type="submission" date="2013-10" db="EMBL/GenBank/DDBJ databases">
        <authorList>
            <person name="Wang G."/>
            <person name="Zhuang W."/>
        </authorList>
    </citation>
    <scope>NUCLEOTIDE SEQUENCE [LARGE SCALE GENOMIC DNA]</scope>
    <source>
        <strain evidence="3 4">DSM 20118</strain>
    </source>
</reference>
<feature type="transmembrane region" description="Helical" evidence="2">
    <location>
        <begin position="120"/>
        <end position="144"/>
    </location>
</feature>
<dbReference type="AlphaFoldDB" id="A0A0A0B618"/>
<organism evidence="3 4">
    <name type="scientific">Cellulomonas cellasea DSM 20118</name>
    <dbReference type="NCBI Taxonomy" id="1408250"/>
    <lineage>
        <taxon>Bacteria</taxon>
        <taxon>Bacillati</taxon>
        <taxon>Actinomycetota</taxon>
        <taxon>Actinomycetes</taxon>
        <taxon>Micrococcales</taxon>
        <taxon>Cellulomonadaceae</taxon>
        <taxon>Cellulomonas</taxon>
    </lineage>
</organism>
<feature type="region of interest" description="Disordered" evidence="1">
    <location>
        <begin position="1"/>
        <end position="58"/>
    </location>
</feature>
<comment type="caution">
    <text evidence="3">The sequence shown here is derived from an EMBL/GenBank/DDBJ whole genome shotgun (WGS) entry which is preliminary data.</text>
</comment>
<feature type="compositionally biased region" description="Basic and acidic residues" evidence="1">
    <location>
        <begin position="11"/>
        <end position="23"/>
    </location>
</feature>
<evidence type="ECO:0000313" key="4">
    <source>
        <dbReference type="Proteomes" id="UP000029833"/>
    </source>
</evidence>